<proteinExistence type="predicted"/>
<dbReference type="EMBL" id="OZ075122">
    <property type="protein sequence ID" value="CAL4904820.1"/>
    <property type="molecule type" value="Genomic_DNA"/>
</dbReference>
<keyword evidence="1" id="KW-0472">Membrane</keyword>
<dbReference type="Proteomes" id="UP001497457">
    <property type="component" value="Chromosome 12b"/>
</dbReference>
<dbReference type="AlphaFoldDB" id="A0ABC8WCJ4"/>
<name>A0ABC8WCJ4_9POAL</name>
<keyword evidence="3" id="KW-1185">Reference proteome</keyword>
<organism evidence="2 3">
    <name type="scientific">Urochloa decumbens</name>
    <dbReference type="NCBI Taxonomy" id="240449"/>
    <lineage>
        <taxon>Eukaryota</taxon>
        <taxon>Viridiplantae</taxon>
        <taxon>Streptophyta</taxon>
        <taxon>Embryophyta</taxon>
        <taxon>Tracheophyta</taxon>
        <taxon>Spermatophyta</taxon>
        <taxon>Magnoliopsida</taxon>
        <taxon>Liliopsida</taxon>
        <taxon>Poales</taxon>
        <taxon>Poaceae</taxon>
        <taxon>PACMAD clade</taxon>
        <taxon>Panicoideae</taxon>
        <taxon>Panicodae</taxon>
        <taxon>Paniceae</taxon>
        <taxon>Melinidinae</taxon>
        <taxon>Urochloa</taxon>
    </lineage>
</organism>
<evidence type="ECO:0000313" key="3">
    <source>
        <dbReference type="Proteomes" id="UP001497457"/>
    </source>
</evidence>
<feature type="transmembrane region" description="Helical" evidence="1">
    <location>
        <begin position="111"/>
        <end position="129"/>
    </location>
</feature>
<reference evidence="2" key="1">
    <citation type="submission" date="2024-10" db="EMBL/GenBank/DDBJ databases">
        <authorList>
            <person name="Ryan C."/>
        </authorList>
    </citation>
    <scope>NUCLEOTIDE SEQUENCE [LARGE SCALE GENOMIC DNA]</scope>
</reference>
<protein>
    <submittedName>
        <fullName evidence="2">Uncharacterized protein</fullName>
    </submittedName>
</protein>
<gene>
    <name evidence="2" type="ORF">URODEC1_LOCUS11342</name>
</gene>
<sequence length="146" mass="16164">MSKISLVEALSRGKGESRSPPMALRRLATGMWVPAACALRCRSGAGMPAAAPSRFLAIIRKQTKKQHSRNRTLKEAADEEALIMKEVDKVLETLSHHGKDMEKLRSEARRVIKIYAASCIGVSAYAFFWRWAHGEFTQPAAQGTSH</sequence>
<evidence type="ECO:0000256" key="1">
    <source>
        <dbReference type="SAM" id="Phobius"/>
    </source>
</evidence>
<evidence type="ECO:0000313" key="2">
    <source>
        <dbReference type="EMBL" id="CAL4904820.1"/>
    </source>
</evidence>
<keyword evidence="1" id="KW-0812">Transmembrane</keyword>
<accession>A0ABC8WCJ4</accession>
<keyword evidence="1" id="KW-1133">Transmembrane helix</keyword>